<dbReference type="EMBL" id="RCHS01001557">
    <property type="protein sequence ID" value="RMX52892.1"/>
    <property type="molecule type" value="Genomic_DNA"/>
</dbReference>
<dbReference type="GO" id="GO:0046872">
    <property type="term" value="F:metal ion binding"/>
    <property type="evidence" value="ECO:0007669"/>
    <property type="project" value="UniProtKB-KW"/>
</dbReference>
<comment type="caution">
    <text evidence="9">The sequence shown here is derived from an EMBL/GenBank/DDBJ whole genome shotgun (WGS) entry which is preliminary data.</text>
</comment>
<dbReference type="PROSITE" id="PS00022">
    <property type="entry name" value="EGF_1"/>
    <property type="match status" value="1"/>
</dbReference>
<feature type="disulfide bond" evidence="6">
    <location>
        <begin position="155"/>
        <end position="164"/>
    </location>
</feature>
<dbReference type="Gene3D" id="2.60.120.200">
    <property type="match status" value="1"/>
</dbReference>
<dbReference type="Gene3D" id="2.10.25.10">
    <property type="entry name" value="Laminin"/>
    <property type="match status" value="1"/>
</dbReference>
<accession>A0A3M6UGX0</accession>
<dbReference type="PROSITE" id="PS51257">
    <property type="entry name" value="PROKAR_LIPOPROTEIN"/>
    <property type="match status" value="1"/>
</dbReference>
<evidence type="ECO:0000256" key="3">
    <source>
        <dbReference type="ARBA" id="ARBA00022837"/>
    </source>
</evidence>
<dbReference type="PROSITE" id="PS50026">
    <property type="entry name" value="EGF_3"/>
    <property type="match status" value="1"/>
</dbReference>
<comment type="caution">
    <text evidence="6">Lacks conserved residue(s) required for the propagation of feature annotation.</text>
</comment>
<keyword evidence="6" id="KW-0245">EGF-like domain</keyword>
<feature type="domain" description="EGF-like" evidence="7">
    <location>
        <begin position="127"/>
        <end position="165"/>
    </location>
</feature>
<keyword evidence="2" id="KW-0479">Metal-binding</keyword>
<feature type="domain" description="Pentraxin (PTX)" evidence="8">
    <location>
        <begin position="185"/>
        <end position="384"/>
    </location>
</feature>
<dbReference type="Pfam" id="PF00008">
    <property type="entry name" value="EGF"/>
    <property type="match status" value="1"/>
</dbReference>
<name>A0A3M6UGX0_POCDA</name>
<evidence type="ECO:0000256" key="6">
    <source>
        <dbReference type="PROSITE-ProRule" id="PRU00076"/>
    </source>
</evidence>
<evidence type="ECO:0000313" key="10">
    <source>
        <dbReference type="Proteomes" id="UP000275408"/>
    </source>
</evidence>
<evidence type="ECO:0000256" key="4">
    <source>
        <dbReference type="ARBA" id="ARBA00023157"/>
    </source>
</evidence>
<evidence type="ECO:0000256" key="2">
    <source>
        <dbReference type="ARBA" id="ARBA00022723"/>
    </source>
</evidence>
<comment type="cofactor">
    <cofactor evidence="1">
        <name>Ca(2+)</name>
        <dbReference type="ChEBI" id="CHEBI:29108"/>
    </cofactor>
</comment>
<dbReference type="SMART" id="SM00181">
    <property type="entry name" value="EGF"/>
    <property type="match status" value="1"/>
</dbReference>
<dbReference type="SUPFAM" id="SSF57196">
    <property type="entry name" value="EGF/Laminin"/>
    <property type="match status" value="1"/>
</dbReference>
<dbReference type="AlphaFoldDB" id="A0A3M6UGX0"/>
<reference evidence="9 10" key="1">
    <citation type="journal article" date="2018" name="Sci. Rep.">
        <title>Comparative analysis of the Pocillopora damicornis genome highlights role of immune system in coral evolution.</title>
        <authorList>
            <person name="Cunning R."/>
            <person name="Bay R.A."/>
            <person name="Gillette P."/>
            <person name="Baker A.C."/>
            <person name="Traylor-Knowles N."/>
        </authorList>
    </citation>
    <scope>NUCLEOTIDE SEQUENCE [LARGE SCALE GENOMIC DNA]</scope>
    <source>
        <strain evidence="9">RSMAS</strain>
        <tissue evidence="9">Whole animal</tissue>
    </source>
</reference>
<dbReference type="SUPFAM" id="SSF49899">
    <property type="entry name" value="Concanavalin A-like lectins/glucanases"/>
    <property type="match status" value="1"/>
</dbReference>
<dbReference type="CDD" id="cd00054">
    <property type="entry name" value="EGF_CA"/>
    <property type="match status" value="1"/>
</dbReference>
<keyword evidence="10" id="KW-1185">Reference proteome</keyword>
<sequence>MYAKPHLSLSYKNTMAFFYLSANFLALVVSASCMKTSKGHAPNIGFVFTNFLSHKGYYLNITTIGIELVQDSSECAFKCLEKDPCLSFNLADLVDNMDNLLCELLASDHYTHSDKFITNHLWYHHSIASPCSKLPCQNDGTCVPLYRTNSYKCRCSKAYTGSHCEKVDNGCSCSSGPEGKQRCKIEYLMIFPGLRSTENYAMKNPAIASDLSQFSLCFFIKLVQDQGDQIVVSYATENHHNEMTVVIFPSRTHLFVGNMLFRFTSTNLYDDTWQHLCLTWENTQGEGKLYKDGQITRQLTINTTKNYALKAGGALVLGQDQDSVGGSFDRTQIFHGRLASVNMWGKVLSESDIAAQYTNCSVPHGSVLNWSIFKNLTRGNVTVE</sequence>
<gene>
    <name evidence="9" type="ORF">pdam_00021627</name>
</gene>
<proteinExistence type="predicted"/>
<dbReference type="SMART" id="SM00159">
    <property type="entry name" value="PTX"/>
    <property type="match status" value="1"/>
</dbReference>
<keyword evidence="3" id="KW-0106">Calcium</keyword>
<dbReference type="PANTHER" id="PTHR19277:SF161">
    <property type="entry name" value="LAMININ G DOMAIN-CONTAINING PROTEIN"/>
    <property type="match status" value="1"/>
</dbReference>
<evidence type="ECO:0000256" key="1">
    <source>
        <dbReference type="ARBA" id="ARBA00001913"/>
    </source>
</evidence>
<organism evidence="9 10">
    <name type="scientific">Pocillopora damicornis</name>
    <name type="common">Cauliflower coral</name>
    <name type="synonym">Millepora damicornis</name>
    <dbReference type="NCBI Taxonomy" id="46731"/>
    <lineage>
        <taxon>Eukaryota</taxon>
        <taxon>Metazoa</taxon>
        <taxon>Cnidaria</taxon>
        <taxon>Anthozoa</taxon>
        <taxon>Hexacorallia</taxon>
        <taxon>Scleractinia</taxon>
        <taxon>Astrocoeniina</taxon>
        <taxon>Pocilloporidae</taxon>
        <taxon>Pocillopora</taxon>
    </lineage>
</organism>
<dbReference type="PRINTS" id="PR00895">
    <property type="entry name" value="PENTAXIN"/>
</dbReference>
<dbReference type="InterPro" id="IPR000742">
    <property type="entry name" value="EGF"/>
</dbReference>
<dbReference type="Proteomes" id="UP000275408">
    <property type="component" value="Unassembled WGS sequence"/>
</dbReference>
<keyword evidence="5" id="KW-0325">Glycoprotein</keyword>
<dbReference type="PANTHER" id="PTHR19277">
    <property type="entry name" value="PENTRAXIN"/>
    <property type="match status" value="1"/>
</dbReference>
<protein>
    <submittedName>
        <fullName evidence="9">Uncharacterized protein</fullName>
    </submittedName>
</protein>
<evidence type="ECO:0000256" key="5">
    <source>
        <dbReference type="ARBA" id="ARBA00023180"/>
    </source>
</evidence>
<dbReference type="InterPro" id="IPR051360">
    <property type="entry name" value="Neuronal_Pentraxin_Related"/>
</dbReference>
<evidence type="ECO:0000313" key="9">
    <source>
        <dbReference type="EMBL" id="RMX52892.1"/>
    </source>
</evidence>
<dbReference type="PROSITE" id="PS51828">
    <property type="entry name" value="PTX_2"/>
    <property type="match status" value="1"/>
</dbReference>
<keyword evidence="4 6" id="KW-1015">Disulfide bond</keyword>
<dbReference type="InterPro" id="IPR013320">
    <property type="entry name" value="ConA-like_dom_sf"/>
</dbReference>
<dbReference type="Pfam" id="PF00354">
    <property type="entry name" value="Pentaxin"/>
    <property type="match status" value="1"/>
</dbReference>
<evidence type="ECO:0000259" key="7">
    <source>
        <dbReference type="PROSITE" id="PS50026"/>
    </source>
</evidence>
<dbReference type="InterPro" id="IPR001759">
    <property type="entry name" value="PTX_dom"/>
</dbReference>
<dbReference type="OrthoDB" id="5949213at2759"/>
<feature type="disulfide bond" evidence="6">
    <location>
        <begin position="136"/>
        <end position="153"/>
    </location>
</feature>
<evidence type="ECO:0000259" key="8">
    <source>
        <dbReference type="PROSITE" id="PS51828"/>
    </source>
</evidence>